<feature type="chain" id="PRO_5044845096" evidence="1">
    <location>
        <begin position="20"/>
        <end position="212"/>
    </location>
</feature>
<comment type="caution">
    <text evidence="2">The sequence shown here is derived from an EMBL/GenBank/DDBJ whole genome shotgun (WGS) entry which is preliminary data.</text>
</comment>
<sequence length="212" mass="23227">MTIRQALLIGALSLSYVSGFAPVNSRSRASLPILQSEATADTEIKTDPKEAVKLFGRLAEKYIMLDASAGMCCYSGCTDCEYREPGGGYRMSDQSSSRPKWIPAYEHRSFQSGKEHTTKWSTEIFTDGPAVTKEQFVERVMNMEFVPPLGGPYLAASAAAIEDETAAATLFDVLAAGKEKLTKHRMSTQMKDLAGGEEGFTWNQFSDALRAK</sequence>
<evidence type="ECO:0000313" key="3">
    <source>
        <dbReference type="Proteomes" id="UP001530400"/>
    </source>
</evidence>
<gene>
    <name evidence="2" type="ORF">ACHAWO_001663</name>
</gene>
<evidence type="ECO:0000313" key="2">
    <source>
        <dbReference type="EMBL" id="KAL3793614.1"/>
    </source>
</evidence>
<proteinExistence type="predicted"/>
<protein>
    <submittedName>
        <fullName evidence="2">Uncharacterized protein</fullName>
    </submittedName>
</protein>
<keyword evidence="1" id="KW-0732">Signal</keyword>
<organism evidence="2 3">
    <name type="scientific">Cyclotella atomus</name>
    <dbReference type="NCBI Taxonomy" id="382360"/>
    <lineage>
        <taxon>Eukaryota</taxon>
        <taxon>Sar</taxon>
        <taxon>Stramenopiles</taxon>
        <taxon>Ochrophyta</taxon>
        <taxon>Bacillariophyta</taxon>
        <taxon>Coscinodiscophyceae</taxon>
        <taxon>Thalassiosirophycidae</taxon>
        <taxon>Stephanodiscales</taxon>
        <taxon>Stephanodiscaceae</taxon>
        <taxon>Cyclotella</taxon>
    </lineage>
</organism>
<dbReference type="AlphaFoldDB" id="A0ABD3PZM2"/>
<evidence type="ECO:0000256" key="1">
    <source>
        <dbReference type="SAM" id="SignalP"/>
    </source>
</evidence>
<reference evidence="2 3" key="1">
    <citation type="submission" date="2024-10" db="EMBL/GenBank/DDBJ databases">
        <title>Updated reference genomes for cyclostephanoid diatoms.</title>
        <authorList>
            <person name="Roberts W.R."/>
            <person name="Alverson A.J."/>
        </authorList>
    </citation>
    <scope>NUCLEOTIDE SEQUENCE [LARGE SCALE GENOMIC DNA]</scope>
    <source>
        <strain evidence="2 3">AJA010-31</strain>
    </source>
</reference>
<feature type="signal peptide" evidence="1">
    <location>
        <begin position="1"/>
        <end position="19"/>
    </location>
</feature>
<keyword evidence="3" id="KW-1185">Reference proteome</keyword>
<dbReference type="Proteomes" id="UP001530400">
    <property type="component" value="Unassembled WGS sequence"/>
</dbReference>
<name>A0ABD3PZM2_9STRA</name>
<accession>A0ABD3PZM2</accession>
<dbReference type="EMBL" id="JALLPJ020000388">
    <property type="protein sequence ID" value="KAL3793614.1"/>
    <property type="molecule type" value="Genomic_DNA"/>
</dbReference>